<feature type="domain" description="HPP transmembrane region" evidence="3">
    <location>
        <begin position="38"/>
        <end position="184"/>
    </location>
</feature>
<dbReference type="InterPro" id="IPR014729">
    <property type="entry name" value="Rossmann-like_a/b/a_fold"/>
</dbReference>
<dbReference type="Pfam" id="PF04982">
    <property type="entry name" value="TM_HPP"/>
    <property type="match status" value="1"/>
</dbReference>
<keyword evidence="2" id="KW-0812">Transmembrane</keyword>
<comment type="caution">
    <text evidence="4">The sequence shown here is derived from an EMBL/GenBank/DDBJ whole genome shotgun (WGS) entry which is preliminary data.</text>
</comment>
<protein>
    <submittedName>
        <fullName evidence="4">HPP family protein</fullName>
    </submittedName>
</protein>
<dbReference type="EMBL" id="WSZK01000017">
    <property type="protein sequence ID" value="MWG35094.1"/>
    <property type="molecule type" value="Genomic_DNA"/>
</dbReference>
<organism evidence="4 5">
    <name type="scientific">Halomarina oriensis</name>
    <dbReference type="NCBI Taxonomy" id="671145"/>
    <lineage>
        <taxon>Archaea</taxon>
        <taxon>Methanobacteriati</taxon>
        <taxon>Methanobacteriota</taxon>
        <taxon>Stenosarchaea group</taxon>
        <taxon>Halobacteria</taxon>
        <taxon>Halobacteriales</taxon>
        <taxon>Natronomonadaceae</taxon>
        <taxon>Halomarina</taxon>
    </lineage>
</organism>
<evidence type="ECO:0000259" key="3">
    <source>
        <dbReference type="Pfam" id="PF04982"/>
    </source>
</evidence>
<evidence type="ECO:0000256" key="2">
    <source>
        <dbReference type="SAM" id="Phobius"/>
    </source>
</evidence>
<feature type="transmembrane region" description="Helical" evidence="2">
    <location>
        <begin position="39"/>
        <end position="65"/>
    </location>
</feature>
<reference evidence="4 5" key="1">
    <citation type="submission" date="2019-12" db="EMBL/GenBank/DDBJ databases">
        <title>Halocatena pleomorpha gen. nov. sp. nov., an extremely halophilic archaeon of family Halobacteriaceae isolated from saltpan soil.</title>
        <authorList>
            <person name="Pal Y."/>
            <person name="Verma A."/>
            <person name="Krishnamurthi S."/>
            <person name="Kumar P."/>
        </authorList>
    </citation>
    <scope>NUCLEOTIDE SEQUENCE [LARGE SCALE GENOMIC DNA]</scope>
    <source>
        <strain evidence="4 5">JCM 16495</strain>
    </source>
</reference>
<feature type="transmembrane region" description="Helical" evidence="2">
    <location>
        <begin position="116"/>
        <end position="137"/>
    </location>
</feature>
<dbReference type="AlphaFoldDB" id="A0A6B0GJV0"/>
<evidence type="ECO:0000313" key="5">
    <source>
        <dbReference type="Proteomes" id="UP000451471"/>
    </source>
</evidence>
<dbReference type="SUPFAM" id="SSF52402">
    <property type="entry name" value="Adenine nucleotide alpha hydrolases-like"/>
    <property type="match status" value="2"/>
</dbReference>
<dbReference type="OrthoDB" id="213658at2157"/>
<keyword evidence="2" id="KW-0472">Membrane</keyword>
<feature type="transmembrane region" description="Helical" evidence="2">
    <location>
        <begin position="85"/>
        <end position="104"/>
    </location>
</feature>
<gene>
    <name evidence="4" type="ORF">GQS65_11445</name>
</gene>
<feature type="region of interest" description="Disordered" evidence="1">
    <location>
        <begin position="246"/>
        <end position="273"/>
    </location>
</feature>
<sequence>MRGERLREAVRRLRRVERRELRELRVWLETTRNLIRLSALLFVPLVLALVTGVSNAVPAFSFLLFPPLAAGAYTLFADPTGRHSSPVRFVAGLTLGAVCGLVAYRVGELFYATEPTTVGAGSAALAVFLTGLVTWLLDVEVPAAFSSALLVLVTDGVPGSRVLYVLSIAVSSAVVATVFVLWRRHVYAERARYLYQSTKGDDHVLVPMRGHEPGATAMLGARLAAAHDAGKVVLLDLVDEESVDASADASDGKRTAADGGRSSTAEGTQRAEDRAVARAATDLEGRAAAIRTQVGVPCEVVVASEGQNPASTVVRTAHDTNCDLIAAPYETSRGSLSPFVRDLLRGDVDVVVHRSCDGRTRWKHVMVPVRKAGDVAHEMLDFAGRLSGHTGRVALCHCIESEESRRHAETMLRDLVETTTAAVETRISRSDITTFLEANAPSYDLVIMGASQDRSAASRFVSRPTFERVRDLDCDVVIVDRNFRF</sequence>
<evidence type="ECO:0000313" key="4">
    <source>
        <dbReference type="EMBL" id="MWG35094.1"/>
    </source>
</evidence>
<keyword evidence="5" id="KW-1185">Reference proteome</keyword>
<name>A0A6B0GJV0_9EURY</name>
<dbReference type="Gene3D" id="3.40.50.620">
    <property type="entry name" value="HUPs"/>
    <property type="match status" value="2"/>
</dbReference>
<proteinExistence type="predicted"/>
<dbReference type="Proteomes" id="UP000451471">
    <property type="component" value="Unassembled WGS sequence"/>
</dbReference>
<feature type="transmembrane region" description="Helical" evidence="2">
    <location>
        <begin position="162"/>
        <end position="182"/>
    </location>
</feature>
<dbReference type="InterPro" id="IPR058581">
    <property type="entry name" value="TM_HPP"/>
</dbReference>
<evidence type="ECO:0000256" key="1">
    <source>
        <dbReference type="SAM" id="MobiDB-lite"/>
    </source>
</evidence>
<accession>A0A6B0GJV0</accession>
<dbReference type="RefSeq" id="WP_158204781.1">
    <property type="nucleotide sequence ID" value="NZ_WSZK01000017.1"/>
</dbReference>
<keyword evidence="2" id="KW-1133">Transmembrane helix</keyword>